<dbReference type="Gene3D" id="3.90.180.10">
    <property type="entry name" value="Medium-chain alcohol dehydrogenases, catalytic domain"/>
    <property type="match status" value="1"/>
</dbReference>
<evidence type="ECO:0000256" key="2">
    <source>
        <dbReference type="RuleBase" id="RU361277"/>
    </source>
</evidence>
<keyword evidence="2" id="KW-0479">Metal-binding</keyword>
<dbReference type="SUPFAM" id="SSF50129">
    <property type="entry name" value="GroES-like"/>
    <property type="match status" value="1"/>
</dbReference>
<keyword evidence="4" id="KW-1185">Reference proteome</keyword>
<dbReference type="PANTHER" id="PTHR11695">
    <property type="entry name" value="ALCOHOL DEHYDROGENASE RELATED"/>
    <property type="match status" value="1"/>
</dbReference>
<dbReference type="Proteomes" id="UP000215244">
    <property type="component" value="Chromosome"/>
</dbReference>
<dbReference type="InterPro" id="IPR013154">
    <property type="entry name" value="ADH-like_N"/>
</dbReference>
<comment type="similarity">
    <text evidence="2">Belongs to the zinc-containing alcohol dehydrogenase family.</text>
</comment>
<dbReference type="GO" id="GO:0008270">
    <property type="term" value="F:zinc ion binding"/>
    <property type="evidence" value="ECO:0007669"/>
    <property type="project" value="InterPro"/>
</dbReference>
<accession>A0A223V5M8</accession>
<protein>
    <submittedName>
        <fullName evidence="3">NAD(P)-dependent alcohol dehydrogenase</fullName>
    </submittedName>
</protein>
<dbReference type="RefSeq" id="WP_094997343.1">
    <property type="nucleotide sequence ID" value="NZ_BMJL01000003.1"/>
</dbReference>
<dbReference type="InterPro" id="IPR036291">
    <property type="entry name" value="NAD(P)-bd_dom_sf"/>
</dbReference>
<dbReference type="GO" id="GO:0016616">
    <property type="term" value="F:oxidoreductase activity, acting on the CH-OH group of donors, NAD or NADP as acceptor"/>
    <property type="evidence" value="ECO:0007669"/>
    <property type="project" value="UniProtKB-ARBA"/>
</dbReference>
<comment type="cofactor">
    <cofactor evidence="2">
        <name>Zn(2+)</name>
        <dbReference type="ChEBI" id="CHEBI:29105"/>
    </cofactor>
</comment>
<dbReference type="KEGG" id="marb:CJ263_11135"/>
<dbReference type="Gene3D" id="3.40.50.720">
    <property type="entry name" value="NAD(P)-binding Rossmann-like Domain"/>
    <property type="match status" value="1"/>
</dbReference>
<sequence length="306" mass="33731">MKAVVYIKYGSPDVLKLVNVEKPQPKGNEMLVKIIATTVTSGDVRLRSSDFPLLVWFPVRLMFGLFRPKKEILGHEFSGIVETIGKDVTEYKVGDEIFATPTMLNTGSYVEYICIPENRKKGVLGLKPKNLSFNEAAALPIGGMTALFLLNKAKLDKGQKVLIYGASGSVGSYAIQIAKEQADEVAAVCSSSNFDMVKSLGADRAIDYKKDDYSLLNDKFDIVFDAVGKTSKSKAKKILKQGGRFVSVKSLTRPTQEHLNKLKELAEKQKIKPYIDKCFQLSEIKAAHKYVDAGGKKGNVVIEIID</sequence>
<evidence type="ECO:0000256" key="1">
    <source>
        <dbReference type="ARBA" id="ARBA00023002"/>
    </source>
</evidence>
<name>A0A223V5M8_9FLAO</name>
<dbReference type="SMART" id="SM00829">
    <property type="entry name" value="PKS_ER"/>
    <property type="match status" value="1"/>
</dbReference>
<dbReference type="Pfam" id="PF08240">
    <property type="entry name" value="ADH_N"/>
    <property type="match status" value="1"/>
</dbReference>
<dbReference type="Pfam" id="PF00107">
    <property type="entry name" value="ADH_zinc_N"/>
    <property type="match status" value="1"/>
</dbReference>
<dbReference type="PROSITE" id="PS00059">
    <property type="entry name" value="ADH_ZINC"/>
    <property type="match status" value="1"/>
</dbReference>
<dbReference type="AlphaFoldDB" id="A0A223V5M8"/>
<keyword evidence="1" id="KW-0560">Oxidoreductase</keyword>
<evidence type="ECO:0000313" key="3">
    <source>
        <dbReference type="EMBL" id="ASV30725.1"/>
    </source>
</evidence>
<dbReference type="EMBL" id="CP022957">
    <property type="protein sequence ID" value="ASV30725.1"/>
    <property type="molecule type" value="Genomic_DNA"/>
</dbReference>
<keyword evidence="2" id="KW-0862">Zinc</keyword>
<dbReference type="SUPFAM" id="SSF51735">
    <property type="entry name" value="NAD(P)-binding Rossmann-fold domains"/>
    <property type="match status" value="1"/>
</dbReference>
<proteinExistence type="inferred from homology"/>
<reference evidence="3 4" key="1">
    <citation type="submission" date="2017-08" db="EMBL/GenBank/DDBJ databases">
        <title>The complete genome sequence of Maribacter sp. B1, isolated from deep-sea sediment.</title>
        <authorList>
            <person name="Wu Y.-H."/>
            <person name="Cheng H."/>
            <person name="Xu X.-W."/>
        </authorList>
    </citation>
    <scope>NUCLEOTIDE SEQUENCE [LARGE SCALE GENOMIC DNA]</scope>
    <source>
        <strain evidence="3 4">B1</strain>
    </source>
</reference>
<dbReference type="OrthoDB" id="9787435at2"/>
<dbReference type="InterPro" id="IPR013149">
    <property type="entry name" value="ADH-like_C"/>
</dbReference>
<dbReference type="CDD" id="cd08267">
    <property type="entry name" value="MDR1"/>
    <property type="match status" value="1"/>
</dbReference>
<dbReference type="InterPro" id="IPR050700">
    <property type="entry name" value="YIM1/Zinc_Alcohol_DH_Fams"/>
</dbReference>
<organism evidence="3 4">
    <name type="scientific">Maribacter cobaltidurans</name>
    <dbReference type="NCBI Taxonomy" id="1178778"/>
    <lineage>
        <taxon>Bacteria</taxon>
        <taxon>Pseudomonadati</taxon>
        <taxon>Bacteroidota</taxon>
        <taxon>Flavobacteriia</taxon>
        <taxon>Flavobacteriales</taxon>
        <taxon>Flavobacteriaceae</taxon>
        <taxon>Maribacter</taxon>
    </lineage>
</organism>
<dbReference type="InterPro" id="IPR020843">
    <property type="entry name" value="ER"/>
</dbReference>
<dbReference type="PANTHER" id="PTHR11695:SF648">
    <property type="entry name" value="ZINC-BINDING OXIDOREDUCTASE"/>
    <property type="match status" value="1"/>
</dbReference>
<evidence type="ECO:0000313" key="4">
    <source>
        <dbReference type="Proteomes" id="UP000215244"/>
    </source>
</evidence>
<dbReference type="InterPro" id="IPR002328">
    <property type="entry name" value="ADH_Zn_CS"/>
</dbReference>
<gene>
    <name evidence="3" type="ORF">CJ263_11135</name>
</gene>
<dbReference type="InterPro" id="IPR011032">
    <property type="entry name" value="GroES-like_sf"/>
</dbReference>